<comment type="caution">
    <text evidence="4">The sequence shown here is derived from an EMBL/GenBank/DDBJ whole genome shotgun (WGS) entry which is preliminary data.</text>
</comment>
<sequence length="720" mass="80838">MEHRDRLNRLSESGGVGVPLEDYWKEFNSFDEGGQGEEDEEDISKTPDEGEAEEEWLREAGFENLVDSEMTEQDEAEFYEDLLATLTARQIAVVKKRLDTVQMSKKRRVPRSRQRADVRELFNNASTSPPESLSTLSSEPMRMSVENSNLSTSAPVGERWTRKTTLPLQKSSDESPTAQQSSKLNTRALPPLTFLRTGHTGGFSLRDRTRGIDCESPTSVEVLKYESRKSTIQEKDTGSLGSLSSVSTESFSLETGFQEISSRMNSVSDLVDVEKDLAALQRNSNVEIGDLGENDRNLVRSLAIIEVAALLDTYGLVPTRRRKPNRKKGKDNVVFGSSLSSLLDLDRRRCPGLKVPLIFQWILHHLHSNGLREEGLMRLAGSVQKVQILKAEIEKNYVTSPTLVENLIRQSSVHDVSVLLKQLVRHLPEPLLTNSHMDSFLQVPNIPNVQDQINTLNLLVLALPDSHRELLQELLYFLAKVVEEEDANRMSIGNVAMIIAPNLFPPPRLKKGNLKQNDIAAEVTVAAMSSKVTQLLIKYGNFLGSVPPELLAQARLQNRRSSNKHAKKMGRKHKQKNSKDDVLHNGSSVIRVQMSSLRHPNSIAVPITDKTTAGEVVEKVAEALDQLIDPRHHTFVSSDQQENRAFLQRPRTTSEPIVMRHRCLIGTKKSADTLKDHYLYFIRENVGERRLDHNISIQNIAGSGSGRFATGNTWEIRCHH</sequence>
<dbReference type="PANTHER" id="PTHR14963:SF1">
    <property type="entry name" value="RHO GTPASE-ACTIVATING PROTEIN CONUNDRUM"/>
    <property type="match status" value="1"/>
</dbReference>
<dbReference type="PROSITE" id="PS50238">
    <property type="entry name" value="RHOGAP"/>
    <property type="match status" value="1"/>
</dbReference>
<feature type="region of interest" description="Disordered" evidence="2">
    <location>
        <begin position="27"/>
        <end position="54"/>
    </location>
</feature>
<feature type="region of interest" description="Disordered" evidence="2">
    <location>
        <begin position="120"/>
        <end position="186"/>
    </location>
</feature>
<dbReference type="Gene3D" id="1.10.555.10">
    <property type="entry name" value="Rho GTPase activation protein"/>
    <property type="match status" value="1"/>
</dbReference>
<evidence type="ECO:0000256" key="1">
    <source>
        <dbReference type="ARBA" id="ARBA00022468"/>
    </source>
</evidence>
<evidence type="ECO:0000313" key="4">
    <source>
        <dbReference type="EMBL" id="CAL1284144.1"/>
    </source>
</evidence>
<organism evidence="4 5">
    <name type="scientific">Larinioides sclopetarius</name>
    <dbReference type="NCBI Taxonomy" id="280406"/>
    <lineage>
        <taxon>Eukaryota</taxon>
        <taxon>Metazoa</taxon>
        <taxon>Ecdysozoa</taxon>
        <taxon>Arthropoda</taxon>
        <taxon>Chelicerata</taxon>
        <taxon>Arachnida</taxon>
        <taxon>Araneae</taxon>
        <taxon>Araneomorphae</taxon>
        <taxon>Entelegynae</taxon>
        <taxon>Araneoidea</taxon>
        <taxon>Araneidae</taxon>
        <taxon>Larinioides</taxon>
    </lineage>
</organism>
<dbReference type="SUPFAM" id="SSF48350">
    <property type="entry name" value="GTPase activation domain, GAP"/>
    <property type="match status" value="1"/>
</dbReference>
<dbReference type="PANTHER" id="PTHR14963">
    <property type="entry name" value="RHO GTPASE ACTIVATING PROTEIN 18,19-RELATED"/>
    <property type="match status" value="1"/>
</dbReference>
<dbReference type="InterPro" id="IPR008936">
    <property type="entry name" value="Rho_GTPase_activation_prot"/>
</dbReference>
<accession>A0AAV2ALS6</accession>
<reference evidence="4 5" key="1">
    <citation type="submission" date="2024-04" db="EMBL/GenBank/DDBJ databases">
        <authorList>
            <person name="Rising A."/>
            <person name="Reimegard J."/>
            <person name="Sonavane S."/>
            <person name="Akerstrom W."/>
            <person name="Nylinder S."/>
            <person name="Hedman E."/>
            <person name="Kallberg Y."/>
        </authorList>
    </citation>
    <scope>NUCLEOTIDE SEQUENCE [LARGE SCALE GENOMIC DNA]</scope>
</reference>
<dbReference type="GO" id="GO:0051056">
    <property type="term" value="P:regulation of small GTPase mediated signal transduction"/>
    <property type="evidence" value="ECO:0007669"/>
    <property type="project" value="TreeGrafter"/>
</dbReference>
<dbReference type="GO" id="GO:0007165">
    <property type="term" value="P:signal transduction"/>
    <property type="evidence" value="ECO:0007669"/>
    <property type="project" value="InterPro"/>
</dbReference>
<feature type="region of interest" description="Disordered" evidence="2">
    <location>
        <begin position="558"/>
        <end position="585"/>
    </location>
</feature>
<dbReference type="Pfam" id="PF00620">
    <property type="entry name" value="RhoGAP"/>
    <property type="match status" value="1"/>
</dbReference>
<feature type="domain" description="Rho-GAP" evidence="3">
    <location>
        <begin position="337"/>
        <end position="544"/>
    </location>
</feature>
<gene>
    <name evidence="4" type="ORF">LARSCL_LOCUS12993</name>
</gene>
<dbReference type="AlphaFoldDB" id="A0AAV2ALS6"/>
<dbReference type="Proteomes" id="UP001497382">
    <property type="component" value="Unassembled WGS sequence"/>
</dbReference>
<dbReference type="EMBL" id="CAXIEN010000176">
    <property type="protein sequence ID" value="CAL1284144.1"/>
    <property type="molecule type" value="Genomic_DNA"/>
</dbReference>
<dbReference type="InterPro" id="IPR000198">
    <property type="entry name" value="RhoGAP_dom"/>
</dbReference>
<feature type="compositionally biased region" description="Polar residues" evidence="2">
    <location>
        <begin position="145"/>
        <end position="154"/>
    </location>
</feature>
<evidence type="ECO:0000313" key="5">
    <source>
        <dbReference type="Proteomes" id="UP001497382"/>
    </source>
</evidence>
<dbReference type="GO" id="GO:0030833">
    <property type="term" value="P:regulation of actin filament polymerization"/>
    <property type="evidence" value="ECO:0007669"/>
    <property type="project" value="TreeGrafter"/>
</dbReference>
<keyword evidence="1" id="KW-0343">GTPase activation</keyword>
<dbReference type="GO" id="GO:0005737">
    <property type="term" value="C:cytoplasm"/>
    <property type="evidence" value="ECO:0007669"/>
    <property type="project" value="TreeGrafter"/>
</dbReference>
<proteinExistence type="predicted"/>
<dbReference type="GO" id="GO:0005096">
    <property type="term" value="F:GTPase activator activity"/>
    <property type="evidence" value="ECO:0007669"/>
    <property type="project" value="UniProtKB-KW"/>
</dbReference>
<feature type="compositionally biased region" description="Polar residues" evidence="2">
    <location>
        <begin position="163"/>
        <end position="185"/>
    </location>
</feature>
<evidence type="ECO:0000256" key="2">
    <source>
        <dbReference type="SAM" id="MobiDB-lite"/>
    </source>
</evidence>
<keyword evidence="5" id="KW-1185">Reference proteome</keyword>
<dbReference type="SMART" id="SM00324">
    <property type="entry name" value="RhoGAP"/>
    <property type="match status" value="1"/>
</dbReference>
<feature type="compositionally biased region" description="Low complexity" evidence="2">
    <location>
        <begin position="126"/>
        <end position="139"/>
    </location>
</feature>
<protein>
    <recommendedName>
        <fullName evidence="3">Rho-GAP domain-containing protein</fullName>
    </recommendedName>
</protein>
<evidence type="ECO:0000259" key="3">
    <source>
        <dbReference type="PROSITE" id="PS50238"/>
    </source>
</evidence>
<name>A0AAV2ALS6_9ARAC</name>
<feature type="compositionally biased region" description="Basic residues" evidence="2">
    <location>
        <begin position="558"/>
        <end position="576"/>
    </location>
</feature>